<dbReference type="OrthoDB" id="539964at2759"/>
<dbReference type="InterPro" id="IPR052072">
    <property type="entry name" value="Vascular_dev_regulator"/>
</dbReference>
<sequence>MLGAALRLFPRPFWPASVPGTDGAPDASRPYDPRMLEVQLKQAQMLAQKRKAADDRLLNALTAALPSAASTSGQDGVPITTGMGFHKGRPVAAIVIFRYCLHSRAFEADRTSIFDRVVYAIGQQLERGQEDNNCLAYWLSNTATLLHMLDKRIKPASGNLNNARPGTVVADVSAATRPVFDAMFGNRSGASPGLAHAEASIHGGGVGILTQVEAKYPALLFKQQLDAFVQKIFPMIRDNVRKEISPMLNHCIHTPKTVGRTAARPASSAPAGDNGAGAAGSQQAASHKSWTGILHVFDSLLLVVKNNNMPKVLAQAGQIGMALFKQLFRFVNVQLFNQLLLRRECCSFSNGMYVKTGLEQVAYWIDSTGADYIADSWEELKYLRQAVLFLVTSDKPKKSLAEITSELCPVLSIQQLYRLATMYWDDKYGTKTVAPEVQDRLKKAMVESHSSASQAFLLDDDSSLPFKAAELLANMNDKDLYGGVPVPELLARGDGAATFSFLKDGLHVADPTSGH</sequence>
<dbReference type="Proteomes" id="UP000075714">
    <property type="component" value="Unassembled WGS sequence"/>
</dbReference>
<comment type="caution">
    <text evidence="3">The sequence shown here is derived from an EMBL/GenBank/DDBJ whole genome shotgun (WGS) entry which is preliminary data.</text>
</comment>
<keyword evidence="4" id="KW-1185">Reference proteome</keyword>
<dbReference type="PANTHER" id="PTHR16027:SF6">
    <property type="entry name" value="DILUTE DOMAIN-CONTAINING PROTEIN"/>
    <property type="match status" value="1"/>
</dbReference>
<proteinExistence type="predicted"/>
<dbReference type="AlphaFoldDB" id="A0A150GS00"/>
<dbReference type="InterPro" id="IPR002710">
    <property type="entry name" value="Dilute_dom"/>
</dbReference>
<evidence type="ECO:0000313" key="4">
    <source>
        <dbReference type="Proteomes" id="UP000075714"/>
    </source>
</evidence>
<evidence type="ECO:0000259" key="2">
    <source>
        <dbReference type="PROSITE" id="PS51126"/>
    </source>
</evidence>
<feature type="domain" description="Dilute" evidence="2">
    <location>
        <begin position="115"/>
        <end position="448"/>
    </location>
</feature>
<feature type="region of interest" description="Disordered" evidence="1">
    <location>
        <begin position="259"/>
        <end position="281"/>
    </location>
</feature>
<evidence type="ECO:0000256" key="1">
    <source>
        <dbReference type="SAM" id="MobiDB-lite"/>
    </source>
</evidence>
<dbReference type="PANTHER" id="PTHR16027">
    <property type="entry name" value="DILUTE DOMAIN-CONTAINING PROTEIN YPR089W"/>
    <property type="match status" value="1"/>
</dbReference>
<reference evidence="4" key="1">
    <citation type="journal article" date="2016" name="Nat. Commun.">
        <title>The Gonium pectorale genome demonstrates co-option of cell cycle regulation during the evolution of multicellularity.</title>
        <authorList>
            <person name="Hanschen E.R."/>
            <person name="Marriage T.N."/>
            <person name="Ferris P.J."/>
            <person name="Hamaji T."/>
            <person name="Toyoda A."/>
            <person name="Fujiyama A."/>
            <person name="Neme R."/>
            <person name="Noguchi H."/>
            <person name="Minakuchi Y."/>
            <person name="Suzuki M."/>
            <person name="Kawai-Toyooka H."/>
            <person name="Smith D.R."/>
            <person name="Sparks H."/>
            <person name="Anderson J."/>
            <person name="Bakaric R."/>
            <person name="Luria V."/>
            <person name="Karger A."/>
            <person name="Kirschner M.W."/>
            <person name="Durand P.M."/>
            <person name="Michod R.E."/>
            <person name="Nozaki H."/>
            <person name="Olson B.J."/>
        </authorList>
    </citation>
    <scope>NUCLEOTIDE SEQUENCE [LARGE SCALE GENOMIC DNA]</scope>
    <source>
        <strain evidence="4">NIES-2863</strain>
    </source>
</reference>
<organism evidence="3 4">
    <name type="scientific">Gonium pectorale</name>
    <name type="common">Green alga</name>
    <dbReference type="NCBI Taxonomy" id="33097"/>
    <lineage>
        <taxon>Eukaryota</taxon>
        <taxon>Viridiplantae</taxon>
        <taxon>Chlorophyta</taxon>
        <taxon>core chlorophytes</taxon>
        <taxon>Chlorophyceae</taxon>
        <taxon>CS clade</taxon>
        <taxon>Chlamydomonadales</taxon>
        <taxon>Volvocaceae</taxon>
        <taxon>Gonium</taxon>
    </lineage>
</organism>
<accession>A0A150GS00</accession>
<evidence type="ECO:0000313" key="3">
    <source>
        <dbReference type="EMBL" id="KXZ52498.1"/>
    </source>
</evidence>
<dbReference type="SMART" id="SM01132">
    <property type="entry name" value="DIL"/>
    <property type="match status" value="1"/>
</dbReference>
<dbReference type="STRING" id="33097.A0A150GS00"/>
<feature type="compositionally biased region" description="Low complexity" evidence="1">
    <location>
        <begin position="259"/>
        <end position="273"/>
    </location>
</feature>
<dbReference type="Pfam" id="PF01843">
    <property type="entry name" value="DIL"/>
    <property type="match status" value="1"/>
</dbReference>
<dbReference type="PROSITE" id="PS51126">
    <property type="entry name" value="DILUTE"/>
    <property type="match status" value="1"/>
</dbReference>
<dbReference type="EMBL" id="LSYV01000010">
    <property type="protein sequence ID" value="KXZ52498.1"/>
    <property type="molecule type" value="Genomic_DNA"/>
</dbReference>
<gene>
    <name evidence="3" type="ORF">GPECTOR_9g542</name>
</gene>
<protein>
    <submittedName>
        <fullName evidence="3">MYO1B protein</fullName>
    </submittedName>
</protein>
<name>A0A150GS00_GONPE</name>